<proteinExistence type="predicted"/>
<sequence length="112" mass="12417">MRGEADRTLRDCRLGLWGSACRTARRPPSYFPIRISLSSSRTRSMQGIEKGFFSFEEELAPGAGLEPSHTSRRPLCLRLGMQAAPKTPGAAAPRRRQGSRRKERGEGRSDDG</sequence>
<evidence type="ECO:0000313" key="2">
    <source>
        <dbReference type="EMBL" id="KQK14807.1"/>
    </source>
</evidence>
<dbReference type="Proteomes" id="UP000008810">
    <property type="component" value="Chromosome 1"/>
</dbReference>
<dbReference type="AlphaFoldDB" id="A0A0Q3GV40"/>
<name>A0A0Q3GV40_BRADI</name>
<feature type="compositionally biased region" description="Basic residues" evidence="1">
    <location>
        <begin position="93"/>
        <end position="102"/>
    </location>
</feature>
<reference evidence="3" key="3">
    <citation type="submission" date="2018-08" db="UniProtKB">
        <authorList>
            <consortium name="EnsemblPlants"/>
        </authorList>
    </citation>
    <scope>IDENTIFICATION</scope>
    <source>
        <strain evidence="3">cv. Bd21</strain>
    </source>
</reference>
<gene>
    <name evidence="2" type="ORF">BRADI_1g18705v3</name>
</gene>
<dbReference type="EMBL" id="CM000880">
    <property type="protein sequence ID" value="KQK14807.1"/>
    <property type="molecule type" value="Genomic_DNA"/>
</dbReference>
<reference evidence="2 3" key="1">
    <citation type="journal article" date="2010" name="Nature">
        <title>Genome sequencing and analysis of the model grass Brachypodium distachyon.</title>
        <authorList>
            <consortium name="International Brachypodium Initiative"/>
        </authorList>
    </citation>
    <scope>NUCLEOTIDE SEQUENCE [LARGE SCALE GENOMIC DNA]</scope>
    <source>
        <strain evidence="2 3">Bd21</strain>
    </source>
</reference>
<dbReference type="InParanoid" id="A0A0Q3GV40"/>
<organism evidence="2">
    <name type="scientific">Brachypodium distachyon</name>
    <name type="common">Purple false brome</name>
    <name type="synonym">Trachynia distachya</name>
    <dbReference type="NCBI Taxonomy" id="15368"/>
    <lineage>
        <taxon>Eukaryota</taxon>
        <taxon>Viridiplantae</taxon>
        <taxon>Streptophyta</taxon>
        <taxon>Embryophyta</taxon>
        <taxon>Tracheophyta</taxon>
        <taxon>Spermatophyta</taxon>
        <taxon>Magnoliopsida</taxon>
        <taxon>Liliopsida</taxon>
        <taxon>Poales</taxon>
        <taxon>Poaceae</taxon>
        <taxon>BOP clade</taxon>
        <taxon>Pooideae</taxon>
        <taxon>Stipodae</taxon>
        <taxon>Brachypodieae</taxon>
        <taxon>Brachypodium</taxon>
    </lineage>
</organism>
<accession>A0A0Q3GV40</accession>
<dbReference type="Gramene" id="KQK14807">
    <property type="protein sequence ID" value="KQK14807"/>
    <property type="gene ID" value="BRADI_1g18705v3"/>
</dbReference>
<feature type="compositionally biased region" description="Basic and acidic residues" evidence="1">
    <location>
        <begin position="103"/>
        <end position="112"/>
    </location>
</feature>
<evidence type="ECO:0000313" key="4">
    <source>
        <dbReference type="Proteomes" id="UP000008810"/>
    </source>
</evidence>
<dbReference type="EnsemblPlants" id="KQK14807">
    <property type="protein sequence ID" value="KQK14807"/>
    <property type="gene ID" value="BRADI_1g18705v3"/>
</dbReference>
<feature type="region of interest" description="Disordered" evidence="1">
    <location>
        <begin position="80"/>
        <end position="112"/>
    </location>
</feature>
<evidence type="ECO:0000313" key="3">
    <source>
        <dbReference type="EnsemblPlants" id="KQK14807"/>
    </source>
</evidence>
<keyword evidence="4" id="KW-1185">Reference proteome</keyword>
<reference evidence="2" key="2">
    <citation type="submission" date="2017-06" db="EMBL/GenBank/DDBJ databases">
        <title>WGS assembly of Brachypodium distachyon.</title>
        <authorList>
            <consortium name="The International Brachypodium Initiative"/>
            <person name="Lucas S."/>
            <person name="Harmon-Smith M."/>
            <person name="Lail K."/>
            <person name="Tice H."/>
            <person name="Grimwood J."/>
            <person name="Bruce D."/>
            <person name="Barry K."/>
            <person name="Shu S."/>
            <person name="Lindquist E."/>
            <person name="Wang M."/>
            <person name="Pitluck S."/>
            <person name="Vogel J.P."/>
            <person name="Garvin D.F."/>
            <person name="Mockler T.C."/>
            <person name="Schmutz J."/>
            <person name="Rokhsar D."/>
            <person name="Bevan M.W."/>
        </authorList>
    </citation>
    <scope>NUCLEOTIDE SEQUENCE</scope>
    <source>
        <strain evidence="2">Bd21</strain>
    </source>
</reference>
<evidence type="ECO:0000256" key="1">
    <source>
        <dbReference type="SAM" id="MobiDB-lite"/>
    </source>
</evidence>
<protein>
    <submittedName>
        <fullName evidence="2 3">Uncharacterized protein</fullName>
    </submittedName>
</protein>